<sequence length="412" mass="44253">MKILVVNAGSSSLKYQLIDMDGEKELAKGLVERIGIEGSKLKHSAGDKKTEIAQEIPDHEAAAQLMLKILQDPEFGVIKSTDEIGAVGHRVLHGGSAFTASVIVNDAAKQAIRDCFPLGPLHNPANLMGIEACEKVMKGTPQVAVFDTAFHQTMPPKAYMYGVPKMYEEKLHVRRYGFHGTSHRYVSRRVCEFLGISPIGKKIIICHLGNGSSLSAVMDGKCQDTSMGLTPLEGLLMGTRCGSCDPAVVQFIANNPLNDDGTPVGHSISVDEVLTMMNKKSGLLGISGKSSDCRDIDDLASKGDPNAKLAQDMLIYGIKKYIGSYAAAMGGVDIIVFTAGIGENNADLRAQVIDGLEFMGAKIDTEKNKTRKEAVISADDSKVTVCVIPTNEEIMIARDTLDLVTTGKVRDN</sequence>
<organism evidence="1 2">
    <name type="scientific">Aristaeella hokkaidonensis</name>
    <dbReference type="NCBI Taxonomy" id="3046382"/>
    <lineage>
        <taxon>Bacteria</taxon>
        <taxon>Bacillati</taxon>
        <taxon>Bacillota</taxon>
        <taxon>Clostridia</taxon>
        <taxon>Eubacteriales</taxon>
        <taxon>Aristaeellaceae</taxon>
        <taxon>Aristaeella</taxon>
    </lineage>
</organism>
<keyword evidence="1" id="KW-0418">Kinase</keyword>
<reference evidence="1" key="1">
    <citation type="submission" date="2021-01" db="EMBL/GenBank/DDBJ databases">
        <title>Complete genome sequence of Clostridiales bacterium R-7.</title>
        <authorList>
            <person name="Mahoney-Kurpe S.C."/>
            <person name="Palevich N."/>
            <person name="Koike S."/>
            <person name="Moon C.D."/>
            <person name="Attwood G.T."/>
        </authorList>
    </citation>
    <scope>NUCLEOTIDE SEQUENCE</scope>
    <source>
        <strain evidence="1">R-7</strain>
    </source>
</reference>
<protein>
    <submittedName>
        <fullName evidence="1">Acetate kinase</fullName>
    </submittedName>
</protein>
<gene>
    <name evidence="1" type="ORF">JYE49_03490</name>
</gene>
<evidence type="ECO:0000313" key="2">
    <source>
        <dbReference type="Proteomes" id="UP000682782"/>
    </source>
</evidence>
<dbReference type="EMBL" id="CP068393">
    <property type="protein sequence ID" value="QUC67782.1"/>
    <property type="molecule type" value="Genomic_DNA"/>
</dbReference>
<name>A0AC61MXR7_9FIRM</name>
<keyword evidence="2" id="KW-1185">Reference proteome</keyword>
<keyword evidence="1" id="KW-0808">Transferase</keyword>
<proteinExistence type="predicted"/>
<accession>A0AC61MXR7</accession>
<evidence type="ECO:0000313" key="1">
    <source>
        <dbReference type="EMBL" id="QUC67782.1"/>
    </source>
</evidence>
<dbReference type="Proteomes" id="UP000682782">
    <property type="component" value="Chromosome"/>
</dbReference>